<feature type="domain" description="Phorbol-ester/DAG-type" evidence="3">
    <location>
        <begin position="1"/>
        <end position="47"/>
    </location>
</feature>
<gene>
    <name evidence="4" type="ORF">LCGC14_0745350</name>
</gene>
<dbReference type="PROSITE" id="PS50081">
    <property type="entry name" value="ZF_DAG_PE_2"/>
    <property type="match status" value="1"/>
</dbReference>
<evidence type="ECO:0000313" key="4">
    <source>
        <dbReference type="EMBL" id="KKN39252.1"/>
    </source>
</evidence>
<dbReference type="InterPro" id="IPR046349">
    <property type="entry name" value="C1-like_sf"/>
</dbReference>
<dbReference type="GO" id="GO:0046872">
    <property type="term" value="F:metal ion binding"/>
    <property type="evidence" value="ECO:0007669"/>
    <property type="project" value="UniProtKB-KW"/>
</dbReference>
<keyword evidence="2" id="KW-0862">Zinc</keyword>
<organism evidence="4">
    <name type="scientific">marine sediment metagenome</name>
    <dbReference type="NCBI Taxonomy" id="412755"/>
    <lineage>
        <taxon>unclassified sequences</taxon>
        <taxon>metagenomes</taxon>
        <taxon>ecological metagenomes</taxon>
    </lineage>
</organism>
<dbReference type="EMBL" id="LAZR01001774">
    <property type="protein sequence ID" value="KKN39252.1"/>
    <property type="molecule type" value="Genomic_DNA"/>
</dbReference>
<dbReference type="SUPFAM" id="SSF57889">
    <property type="entry name" value="Cysteine-rich domain"/>
    <property type="match status" value="1"/>
</dbReference>
<dbReference type="Gene3D" id="3.30.60.20">
    <property type="match status" value="1"/>
</dbReference>
<evidence type="ECO:0000256" key="2">
    <source>
        <dbReference type="ARBA" id="ARBA00022833"/>
    </source>
</evidence>
<sequence length="68" mass="7502">MTERPPLCATCHLVIDWAEQVDGGMVLCPACGAVTHSECADRHAPNCRPAQQRDQERLAAWSKAVRGW</sequence>
<dbReference type="InterPro" id="IPR002219">
    <property type="entry name" value="PKC_DAG/PE"/>
</dbReference>
<comment type="caution">
    <text evidence="4">The sequence shown here is derived from an EMBL/GenBank/DDBJ whole genome shotgun (WGS) entry which is preliminary data.</text>
</comment>
<evidence type="ECO:0000256" key="1">
    <source>
        <dbReference type="ARBA" id="ARBA00022723"/>
    </source>
</evidence>
<keyword evidence="1" id="KW-0479">Metal-binding</keyword>
<protein>
    <recommendedName>
        <fullName evidence="3">Phorbol-ester/DAG-type domain-containing protein</fullName>
    </recommendedName>
</protein>
<evidence type="ECO:0000259" key="3">
    <source>
        <dbReference type="PROSITE" id="PS50081"/>
    </source>
</evidence>
<dbReference type="AlphaFoldDB" id="A0A0F9QQF4"/>
<name>A0A0F9QQF4_9ZZZZ</name>
<reference evidence="4" key="1">
    <citation type="journal article" date="2015" name="Nature">
        <title>Complex archaea that bridge the gap between prokaryotes and eukaryotes.</title>
        <authorList>
            <person name="Spang A."/>
            <person name="Saw J.H."/>
            <person name="Jorgensen S.L."/>
            <person name="Zaremba-Niedzwiedzka K."/>
            <person name="Martijn J."/>
            <person name="Lind A.E."/>
            <person name="van Eijk R."/>
            <person name="Schleper C."/>
            <person name="Guy L."/>
            <person name="Ettema T.J."/>
        </authorList>
    </citation>
    <scope>NUCLEOTIDE SEQUENCE</scope>
</reference>
<proteinExistence type="predicted"/>
<accession>A0A0F9QQF4</accession>